<keyword evidence="3" id="KW-1185">Reference proteome</keyword>
<name>A9DUQ5_9FLAO</name>
<comment type="caution">
    <text evidence="2">The sequence shown here is derived from an EMBL/GenBank/DDBJ whole genome shotgun (WGS) entry which is preliminary data.</text>
</comment>
<feature type="transmembrane region" description="Helical" evidence="1">
    <location>
        <begin position="53"/>
        <end position="72"/>
    </location>
</feature>
<organism evidence="2 3">
    <name type="scientific">Kordia algicida OT-1</name>
    <dbReference type="NCBI Taxonomy" id="391587"/>
    <lineage>
        <taxon>Bacteria</taxon>
        <taxon>Pseudomonadati</taxon>
        <taxon>Bacteroidota</taxon>
        <taxon>Flavobacteriia</taxon>
        <taxon>Flavobacteriales</taxon>
        <taxon>Flavobacteriaceae</taxon>
        <taxon>Kordia</taxon>
    </lineage>
</organism>
<dbReference type="InterPro" id="IPR021215">
    <property type="entry name" value="DUF2752"/>
</dbReference>
<proteinExistence type="predicted"/>
<dbReference type="AlphaFoldDB" id="A9DUQ5"/>
<dbReference type="Proteomes" id="UP000002945">
    <property type="component" value="Unassembled WGS sequence"/>
</dbReference>
<dbReference type="Pfam" id="PF10825">
    <property type="entry name" value="DUF2752"/>
    <property type="match status" value="1"/>
</dbReference>
<evidence type="ECO:0008006" key="4">
    <source>
        <dbReference type="Google" id="ProtNLM"/>
    </source>
</evidence>
<evidence type="ECO:0000256" key="1">
    <source>
        <dbReference type="SAM" id="Phobius"/>
    </source>
</evidence>
<dbReference type="RefSeq" id="WP_007093150.1">
    <property type="nucleotide sequence ID" value="NZ_CP142125.1"/>
</dbReference>
<evidence type="ECO:0000313" key="3">
    <source>
        <dbReference type="Proteomes" id="UP000002945"/>
    </source>
</evidence>
<accession>A9DUQ5</accession>
<dbReference type="HOGENOM" id="CLU_098258_5_0_10"/>
<keyword evidence="1" id="KW-1133">Transmembrane helix</keyword>
<reference evidence="2 3" key="1">
    <citation type="journal article" date="2011" name="J. Bacteriol.">
        <title>Genome sequence of the algicidal bacterium Kordia algicida OT-1.</title>
        <authorList>
            <person name="Lee H.S."/>
            <person name="Kang S.G."/>
            <person name="Kwon K.K."/>
            <person name="Lee J.H."/>
            <person name="Kim S.J."/>
        </authorList>
    </citation>
    <scope>NUCLEOTIDE SEQUENCE [LARGE SCALE GENOMIC DNA]</scope>
    <source>
        <strain evidence="2 3">OT-1</strain>
    </source>
</reference>
<dbReference type="STRING" id="391587.KAOT1_02887"/>
<sequence>MVTKSLLFSLLSLEDYMLPCFAKKYIGIDCMGCGIQRSLAFILRGEFVAAFKMYPAIYTLILLFVVAGINIFYKFSFTSKLIQYLAVINVTIIIISFINKYLN</sequence>
<protein>
    <recommendedName>
        <fullName evidence="4">DUF2752 domain-containing protein</fullName>
    </recommendedName>
</protein>
<keyword evidence="1" id="KW-0812">Transmembrane</keyword>
<keyword evidence="1" id="KW-0472">Membrane</keyword>
<gene>
    <name evidence="2" type="ORF">KAOT1_02887</name>
</gene>
<evidence type="ECO:0000313" key="2">
    <source>
        <dbReference type="EMBL" id="EDP96320.1"/>
    </source>
</evidence>
<dbReference type="EMBL" id="ABIB01000004">
    <property type="protein sequence ID" value="EDP96320.1"/>
    <property type="molecule type" value="Genomic_DNA"/>
</dbReference>
<dbReference type="OrthoDB" id="9815897at2"/>
<dbReference type="eggNOG" id="ENOG5032Y6U">
    <property type="taxonomic scope" value="Bacteria"/>
</dbReference>
<feature type="transmembrane region" description="Helical" evidence="1">
    <location>
        <begin position="84"/>
        <end position="102"/>
    </location>
</feature>